<dbReference type="GO" id="GO:0005524">
    <property type="term" value="F:ATP binding"/>
    <property type="evidence" value="ECO:0007669"/>
    <property type="project" value="UniProtKB-KW"/>
</dbReference>
<dbReference type="InterPro" id="IPR025110">
    <property type="entry name" value="AMP-bd_C"/>
</dbReference>
<dbReference type="Proteomes" id="UP000235945">
    <property type="component" value="Unassembled WGS sequence"/>
</dbReference>
<evidence type="ECO:0000313" key="7">
    <source>
        <dbReference type="EMBL" id="MBB5121274.1"/>
    </source>
</evidence>
<dbReference type="InterPro" id="IPR051087">
    <property type="entry name" value="Mitochondrial_ACSM"/>
</dbReference>
<dbReference type="FunFam" id="3.30.300.30:FF:000028">
    <property type="entry name" value="AMP-dependent synthetase"/>
    <property type="match status" value="1"/>
</dbReference>
<sequence length="601" mass="65961">MSLTDADGTSGSATDEFRTARDFLLAHRDDYRTAYEGFVWPRPREFNWALDWFDALAEGNDRTALWIVEEDGSESRRSFDDLRRSSARLANWLRARGVRAGDRILVMLGNQTELWETALAAMKLRAVVIPATPLLGTADLADRVERGRAAHVIVRTGDTEKFADVPGDYTRIAVGGGAPAPWLAYEDHENYENHQNHQNYENHQNCEPADPVGGGTGHAGPDGTTHPGDVFVPDGPTLADDPLLLYFTSGTTARPKLVQHTHVSYPVGHLTTMYWIGLRPGDVHLNISSPGWAKHAWSNLFAPWNAEATVFVHNYTRFDAARLMSEMDRAGVTTFCAPPTVWRMLIQADLGALRTPPREAVAAGEPLNPEVIETVRRAWGMTVRDGFGQTETSVQIANSPGQPLKTGSMGRPGPGFTIVLLDPVTGEPADEGEIALDLSERPVGVMTGYEGDPERTAEAMAGGYYRTGDIASRDADGYLTYVGRGDDVFKSSDYKVSPFELESALLEHEAVAEAAVVPAPDPLRLAVPKAYVVLAEGWEPGPATAKALFAHSRATLAPYKRVRRLEFAELPKTVSGKIRRVELRDRTARGGGHEYREEDHR</sequence>
<dbReference type="GO" id="GO:0006637">
    <property type="term" value="P:acyl-CoA metabolic process"/>
    <property type="evidence" value="ECO:0007669"/>
    <property type="project" value="TreeGrafter"/>
</dbReference>
<dbReference type="RefSeq" id="WP_102919497.1">
    <property type="nucleotide sequence ID" value="NZ_JACHJF010000017.1"/>
</dbReference>
<dbReference type="EC" id="6.2.1.1" evidence="7"/>
<feature type="domain" description="AMP-dependent synthetase/ligase" evidence="5">
    <location>
        <begin position="57"/>
        <end position="449"/>
    </location>
</feature>
<keyword evidence="9" id="KW-1185">Reference proteome</keyword>
<evidence type="ECO:0000313" key="9">
    <source>
        <dbReference type="Proteomes" id="UP000235945"/>
    </source>
</evidence>
<dbReference type="Gene3D" id="3.30.300.30">
    <property type="match status" value="1"/>
</dbReference>
<dbReference type="GO" id="GO:0015645">
    <property type="term" value="F:fatty acid ligase activity"/>
    <property type="evidence" value="ECO:0007669"/>
    <property type="project" value="TreeGrafter"/>
</dbReference>
<dbReference type="SUPFAM" id="SSF56801">
    <property type="entry name" value="Acetyl-CoA synthetase-like"/>
    <property type="match status" value="1"/>
</dbReference>
<dbReference type="InterPro" id="IPR042099">
    <property type="entry name" value="ANL_N_sf"/>
</dbReference>
<evidence type="ECO:0000259" key="6">
    <source>
        <dbReference type="Pfam" id="PF13193"/>
    </source>
</evidence>
<comment type="similarity">
    <text evidence="1">Belongs to the ATP-dependent AMP-binding enzyme family.</text>
</comment>
<keyword evidence="2 7" id="KW-0436">Ligase</keyword>
<evidence type="ECO:0000256" key="4">
    <source>
        <dbReference type="ARBA" id="ARBA00022840"/>
    </source>
</evidence>
<dbReference type="EMBL" id="LGUI01000005">
    <property type="protein sequence ID" value="PNE32518.1"/>
    <property type="molecule type" value="Genomic_DNA"/>
</dbReference>
<protein>
    <submittedName>
        <fullName evidence="8">AMP-dependent synthetase</fullName>
    </submittedName>
    <submittedName>
        <fullName evidence="7">Acetyl-CoA synthetase</fullName>
        <ecNumber evidence="7">6.2.1.1</ecNumber>
    </submittedName>
</protein>
<dbReference type="Gene3D" id="3.40.50.12780">
    <property type="entry name" value="N-terminal domain of ligase-like"/>
    <property type="match status" value="1"/>
</dbReference>
<dbReference type="Pfam" id="PF00501">
    <property type="entry name" value="AMP-binding"/>
    <property type="match status" value="1"/>
</dbReference>
<dbReference type="GO" id="GO:0003987">
    <property type="term" value="F:acetate-CoA ligase activity"/>
    <property type="evidence" value="ECO:0007669"/>
    <property type="project" value="UniProtKB-EC"/>
</dbReference>
<evidence type="ECO:0000256" key="3">
    <source>
        <dbReference type="ARBA" id="ARBA00022741"/>
    </source>
</evidence>
<evidence type="ECO:0000256" key="2">
    <source>
        <dbReference type="ARBA" id="ARBA00022598"/>
    </source>
</evidence>
<feature type="domain" description="AMP-binding enzyme C-terminal" evidence="6">
    <location>
        <begin position="500"/>
        <end position="577"/>
    </location>
</feature>
<dbReference type="InterPro" id="IPR000873">
    <property type="entry name" value="AMP-dep_synth/lig_dom"/>
</dbReference>
<comment type="caution">
    <text evidence="8">The sequence shown here is derived from an EMBL/GenBank/DDBJ whole genome shotgun (WGS) entry which is preliminary data.</text>
</comment>
<evidence type="ECO:0000256" key="1">
    <source>
        <dbReference type="ARBA" id="ARBA00006432"/>
    </source>
</evidence>
<proteinExistence type="inferred from homology"/>
<gene>
    <name evidence="8" type="ORF">AF335_18300</name>
    <name evidence="7" type="ORF">FHS36_004728</name>
</gene>
<keyword evidence="3" id="KW-0547">Nucleotide-binding</keyword>
<dbReference type="PANTHER" id="PTHR43605">
    <property type="entry name" value="ACYL-COENZYME A SYNTHETASE"/>
    <property type="match status" value="1"/>
</dbReference>
<reference evidence="9" key="2">
    <citation type="submission" date="2015-07" db="EMBL/GenBank/DDBJ databases">
        <authorList>
            <person name="Graham D.E."/>
            <person name="Giannone R.J."/>
            <person name="Gulvik C.A."/>
            <person name="Hettich R.L."/>
            <person name="Klingeman D.M."/>
            <person name="Mahan K.M."/>
            <person name="Parry R.J."/>
            <person name="Spain J.C."/>
        </authorList>
    </citation>
    <scope>NUCLEOTIDE SEQUENCE [LARGE SCALE GENOMIC DNA]</scope>
    <source>
        <strain evidence="9">ATCC 27428</strain>
    </source>
</reference>
<accession>A0A2N8NUS2</accession>
<keyword evidence="4" id="KW-0067">ATP-binding</keyword>
<dbReference type="OrthoDB" id="9803968at2"/>
<evidence type="ECO:0000259" key="5">
    <source>
        <dbReference type="Pfam" id="PF00501"/>
    </source>
</evidence>
<dbReference type="GO" id="GO:0004321">
    <property type="term" value="F:fatty-acyl-CoA synthase activity"/>
    <property type="evidence" value="ECO:0007669"/>
    <property type="project" value="TreeGrafter"/>
</dbReference>
<dbReference type="Pfam" id="PF13193">
    <property type="entry name" value="AMP-binding_C"/>
    <property type="match status" value="1"/>
</dbReference>
<dbReference type="EMBL" id="JACHJF010000017">
    <property type="protein sequence ID" value="MBB5121274.1"/>
    <property type="molecule type" value="Genomic_DNA"/>
</dbReference>
<dbReference type="Proteomes" id="UP000528608">
    <property type="component" value="Unassembled WGS sequence"/>
</dbReference>
<name>A0A2N8NUS2_STREU</name>
<evidence type="ECO:0000313" key="8">
    <source>
        <dbReference type="EMBL" id="PNE32518.1"/>
    </source>
</evidence>
<dbReference type="GO" id="GO:0006633">
    <property type="term" value="P:fatty acid biosynthetic process"/>
    <property type="evidence" value="ECO:0007669"/>
    <property type="project" value="TreeGrafter"/>
</dbReference>
<dbReference type="InterPro" id="IPR045851">
    <property type="entry name" value="AMP-bd_C_sf"/>
</dbReference>
<reference evidence="7 10" key="3">
    <citation type="submission" date="2020-08" db="EMBL/GenBank/DDBJ databases">
        <title>Genomic Encyclopedia of Type Strains, Phase III (KMG-III): the genomes of soil and plant-associated and newly described type strains.</title>
        <authorList>
            <person name="Whitman W."/>
        </authorList>
    </citation>
    <scope>NUCLEOTIDE SEQUENCE [LARGE SCALE GENOMIC DNA]</scope>
    <source>
        <strain evidence="7 10">CECT 3259</strain>
    </source>
</reference>
<dbReference type="PANTHER" id="PTHR43605:SF10">
    <property type="entry name" value="ACYL-COA SYNTHETASE MEDIUM CHAIN FAMILY MEMBER 3"/>
    <property type="match status" value="1"/>
</dbReference>
<reference evidence="8" key="1">
    <citation type="submission" date="2015-07" db="EMBL/GenBank/DDBJ databases">
        <authorList>
            <person name="Noorani M."/>
        </authorList>
    </citation>
    <scope>NUCLEOTIDE SEQUENCE [LARGE SCALE GENOMIC DNA]</scope>
    <source>
        <strain evidence="8">ATCC 27428</strain>
    </source>
</reference>
<dbReference type="AlphaFoldDB" id="A0A2N8NUS2"/>
<evidence type="ECO:0000313" key="10">
    <source>
        <dbReference type="Proteomes" id="UP000528608"/>
    </source>
</evidence>
<organism evidence="8 9">
    <name type="scientific">Streptomyces eurocidicus</name>
    <name type="common">Streptoverticillium eurocidicus</name>
    <dbReference type="NCBI Taxonomy" id="66423"/>
    <lineage>
        <taxon>Bacteria</taxon>
        <taxon>Bacillati</taxon>
        <taxon>Actinomycetota</taxon>
        <taxon>Actinomycetes</taxon>
        <taxon>Kitasatosporales</taxon>
        <taxon>Streptomycetaceae</taxon>
        <taxon>Streptomyces</taxon>
    </lineage>
</organism>